<dbReference type="Proteomes" id="UP000243859">
    <property type="component" value="Unassembled WGS sequence"/>
</dbReference>
<evidence type="ECO:0000313" key="1">
    <source>
        <dbReference type="EMBL" id="PTN03521.1"/>
    </source>
</evidence>
<dbReference type="RefSeq" id="WP_107890812.1">
    <property type="nucleotide sequence ID" value="NZ_NHSI01000055.1"/>
</dbReference>
<dbReference type="AlphaFoldDB" id="A0A2T5BVB4"/>
<sequence length="134" mass="14259">MSYAHSAALQEAVYNRLSTNPTLAGLIGEAVFDAAPSGAVPGTYVTLGPEEVRDASDATGRGAMHRLSVSVMSDAAGFRRAKLVAEAVSKALLEAALILECGHLVAFRFERAIARREGSLRRIDLRFGARVSEE</sequence>
<keyword evidence="2" id="KW-1185">Reference proteome</keyword>
<dbReference type="Gene3D" id="3.30.2000.30">
    <property type="match status" value="1"/>
</dbReference>
<dbReference type="Pfam" id="PF11367">
    <property type="entry name" value="Tail_completion_gp17"/>
    <property type="match status" value="1"/>
</dbReference>
<dbReference type="EMBL" id="QAAA01000002">
    <property type="protein sequence ID" value="PTN03521.1"/>
    <property type="molecule type" value="Genomic_DNA"/>
</dbReference>
<name>A0A2T5BVB4_9RHOB</name>
<dbReference type="OrthoDB" id="7644395at2"/>
<dbReference type="InterPro" id="IPR021508">
    <property type="entry name" value="Gp17-like"/>
</dbReference>
<organism evidence="1 2">
    <name type="scientific">Rhodovulum imhoffii</name>
    <dbReference type="NCBI Taxonomy" id="365340"/>
    <lineage>
        <taxon>Bacteria</taxon>
        <taxon>Pseudomonadati</taxon>
        <taxon>Pseudomonadota</taxon>
        <taxon>Alphaproteobacteria</taxon>
        <taxon>Rhodobacterales</taxon>
        <taxon>Paracoccaceae</taxon>
        <taxon>Rhodovulum</taxon>
    </lineage>
</organism>
<evidence type="ECO:0000313" key="2">
    <source>
        <dbReference type="Proteomes" id="UP000243859"/>
    </source>
</evidence>
<gene>
    <name evidence="1" type="ORF">C8N32_10242</name>
</gene>
<comment type="caution">
    <text evidence="1">The sequence shown here is derived from an EMBL/GenBank/DDBJ whole genome shotgun (WGS) entry which is preliminary data.</text>
</comment>
<protein>
    <submittedName>
        <fullName evidence="1">Uncharacterized protein DUF3168</fullName>
    </submittedName>
</protein>
<reference evidence="1 2" key="1">
    <citation type="submission" date="2018-04" db="EMBL/GenBank/DDBJ databases">
        <title>Genomic Encyclopedia of Archaeal and Bacterial Type Strains, Phase II (KMG-II): from individual species to whole genera.</title>
        <authorList>
            <person name="Goeker M."/>
        </authorList>
    </citation>
    <scope>NUCLEOTIDE SEQUENCE [LARGE SCALE GENOMIC DNA]</scope>
    <source>
        <strain evidence="1 2">DSM 18064</strain>
    </source>
</reference>
<dbReference type="InterPro" id="IPR053745">
    <property type="entry name" value="Viral_Tail_Comp_sf"/>
</dbReference>
<proteinExistence type="predicted"/>
<accession>A0A2T5BVB4</accession>